<feature type="transmembrane region" description="Helical" evidence="1">
    <location>
        <begin position="305"/>
        <end position="324"/>
    </location>
</feature>
<gene>
    <name evidence="2" type="ORF">UV00_C0007G0014</name>
</gene>
<dbReference type="PATRIC" id="fig|1619138.3.peg.433"/>
<evidence type="ECO:0000313" key="2">
    <source>
        <dbReference type="EMBL" id="KKS38433.1"/>
    </source>
</evidence>
<dbReference type="EMBL" id="LCCU01000007">
    <property type="protein sequence ID" value="KKS38433.1"/>
    <property type="molecule type" value="Genomic_DNA"/>
</dbReference>
<protein>
    <recommendedName>
        <fullName evidence="4">TrbL/VirB6 plasmid conjugal transfer protein</fullName>
    </recommendedName>
</protein>
<feature type="transmembrane region" description="Helical" evidence="1">
    <location>
        <begin position="234"/>
        <end position="258"/>
    </location>
</feature>
<feature type="transmembrane region" description="Helical" evidence="1">
    <location>
        <begin position="402"/>
        <end position="422"/>
    </location>
</feature>
<organism evidence="2 3">
    <name type="scientific">candidate division WWE3 bacterium GW2011_GWF1_42_14</name>
    <dbReference type="NCBI Taxonomy" id="1619138"/>
    <lineage>
        <taxon>Bacteria</taxon>
        <taxon>Katanobacteria</taxon>
    </lineage>
</organism>
<keyword evidence="1" id="KW-0472">Membrane</keyword>
<name>A0A0G1BLS4_UNCKA</name>
<keyword evidence="1" id="KW-1133">Transmembrane helix</keyword>
<evidence type="ECO:0000313" key="3">
    <source>
        <dbReference type="Proteomes" id="UP000033847"/>
    </source>
</evidence>
<sequence>MIKPTKTLLSTVIFSLMFLLGINKVLAADPCLVEQNMFDKNLLSDIIGIPLTTKDFVTSVATSAYSTVSGYGVTETVGCSQYVFNTLGVEGESQFTQCGGTADQTCQEITNTLPGPTGSTWLDKQYANRSSGTLLGLAYMAEDFTHNEPLPANLAFYVNDTISRIPIINKTYAAQVDYGHSLLNSILNAWKVFRNLAYAAMALILLYTGIIIILRRKINSQLVVSVQYALPRIVIAIILITFSYPIGATLGSLGWTLFKSNWAIAGSMFVDTLRDTDAAAFVDAGSLKMWALLIPLHVLVANGPLFLLVILLVIIIYLVAGLIYNFKAIILYLKIVFSILTAPIEFALAAVPGNDDKFKGWFLRMFKYVITLFGMGIIVPLGTIIAILVIEGYSTELAGNGGVLFAMVAPVFIILYCFGIGIGMEKRVEEFLGTGQQKRR</sequence>
<feature type="transmembrane region" description="Helical" evidence="1">
    <location>
        <begin position="330"/>
        <end position="353"/>
    </location>
</feature>
<keyword evidence="1" id="KW-0812">Transmembrane</keyword>
<comment type="caution">
    <text evidence="2">The sequence shown here is derived from an EMBL/GenBank/DDBJ whole genome shotgun (WGS) entry which is preliminary data.</text>
</comment>
<feature type="transmembrane region" description="Helical" evidence="1">
    <location>
        <begin position="196"/>
        <end position="214"/>
    </location>
</feature>
<accession>A0A0G1BLS4</accession>
<evidence type="ECO:0000256" key="1">
    <source>
        <dbReference type="SAM" id="Phobius"/>
    </source>
</evidence>
<dbReference type="Proteomes" id="UP000033847">
    <property type="component" value="Unassembled WGS sequence"/>
</dbReference>
<dbReference type="AlphaFoldDB" id="A0A0G1BLS4"/>
<reference evidence="2 3" key="1">
    <citation type="journal article" date="2015" name="Nature">
        <title>rRNA introns, odd ribosomes, and small enigmatic genomes across a large radiation of phyla.</title>
        <authorList>
            <person name="Brown C.T."/>
            <person name="Hug L.A."/>
            <person name="Thomas B.C."/>
            <person name="Sharon I."/>
            <person name="Castelle C.J."/>
            <person name="Singh A."/>
            <person name="Wilkins M.J."/>
            <person name="Williams K.H."/>
            <person name="Banfield J.F."/>
        </authorList>
    </citation>
    <scope>NUCLEOTIDE SEQUENCE [LARGE SCALE GENOMIC DNA]</scope>
</reference>
<feature type="transmembrane region" description="Helical" evidence="1">
    <location>
        <begin position="365"/>
        <end position="390"/>
    </location>
</feature>
<proteinExistence type="predicted"/>
<evidence type="ECO:0008006" key="4">
    <source>
        <dbReference type="Google" id="ProtNLM"/>
    </source>
</evidence>